<feature type="domain" description="Fibronectin type-III" evidence="5">
    <location>
        <begin position="616"/>
        <end position="714"/>
    </location>
</feature>
<dbReference type="InterPro" id="IPR003599">
    <property type="entry name" value="Ig_sub"/>
</dbReference>
<organism evidence="6 7">
    <name type="scientific">Adineta ricciae</name>
    <name type="common">Rotifer</name>
    <dbReference type="NCBI Taxonomy" id="249248"/>
    <lineage>
        <taxon>Eukaryota</taxon>
        <taxon>Metazoa</taxon>
        <taxon>Spiralia</taxon>
        <taxon>Gnathifera</taxon>
        <taxon>Rotifera</taxon>
        <taxon>Eurotatoria</taxon>
        <taxon>Bdelloidea</taxon>
        <taxon>Adinetida</taxon>
        <taxon>Adinetidae</taxon>
        <taxon>Adineta</taxon>
    </lineage>
</organism>
<feature type="domain" description="Ig-like" evidence="4">
    <location>
        <begin position="19"/>
        <end position="109"/>
    </location>
</feature>
<keyword evidence="2" id="KW-0472">Membrane</keyword>
<reference evidence="6" key="1">
    <citation type="submission" date="2021-02" db="EMBL/GenBank/DDBJ databases">
        <authorList>
            <person name="Nowell W R."/>
        </authorList>
    </citation>
    <scope>NUCLEOTIDE SEQUENCE</scope>
</reference>
<feature type="signal peptide" evidence="3">
    <location>
        <begin position="1"/>
        <end position="17"/>
    </location>
</feature>
<feature type="domain" description="Ig-like" evidence="4">
    <location>
        <begin position="315"/>
        <end position="396"/>
    </location>
</feature>
<dbReference type="GO" id="GO:0007156">
    <property type="term" value="P:homophilic cell adhesion via plasma membrane adhesion molecules"/>
    <property type="evidence" value="ECO:0007669"/>
    <property type="project" value="TreeGrafter"/>
</dbReference>
<dbReference type="PANTHER" id="PTHR45080:SF34">
    <property type="entry name" value="MYOSIN LIGHT CHAIN KINASE, SMOOTH MUSCLE-LIKE"/>
    <property type="match status" value="1"/>
</dbReference>
<dbReference type="Pfam" id="PF00041">
    <property type="entry name" value="fn3"/>
    <property type="match status" value="1"/>
</dbReference>
<feature type="domain" description="Ig-like" evidence="4">
    <location>
        <begin position="213"/>
        <end position="310"/>
    </location>
</feature>
<comment type="caution">
    <text evidence="6">The sequence shown here is derived from an EMBL/GenBank/DDBJ whole genome shotgun (WGS) entry which is preliminary data.</text>
</comment>
<keyword evidence="3" id="KW-0732">Signal</keyword>
<name>A0A814LR51_ADIRI</name>
<evidence type="ECO:0000256" key="2">
    <source>
        <dbReference type="SAM" id="Phobius"/>
    </source>
</evidence>
<feature type="domain" description="Fibronectin type-III" evidence="5">
    <location>
        <begin position="509"/>
        <end position="611"/>
    </location>
</feature>
<dbReference type="InterPro" id="IPR003961">
    <property type="entry name" value="FN3_dom"/>
</dbReference>
<dbReference type="Proteomes" id="UP000663852">
    <property type="component" value="Unassembled WGS sequence"/>
</dbReference>
<keyword evidence="2" id="KW-0812">Transmembrane</keyword>
<evidence type="ECO:0000259" key="4">
    <source>
        <dbReference type="PROSITE" id="PS50835"/>
    </source>
</evidence>
<dbReference type="PROSITE" id="PS50853">
    <property type="entry name" value="FN3"/>
    <property type="match status" value="2"/>
</dbReference>
<dbReference type="InterPro" id="IPR050958">
    <property type="entry name" value="Cell_Adh-Cytoskel_Orgn"/>
</dbReference>
<dbReference type="EMBL" id="CAJNOJ010000085">
    <property type="protein sequence ID" value="CAF1069253.1"/>
    <property type="molecule type" value="Genomic_DNA"/>
</dbReference>
<dbReference type="SMART" id="SM00408">
    <property type="entry name" value="IGc2"/>
    <property type="match status" value="4"/>
</dbReference>
<dbReference type="OrthoDB" id="9998697at2759"/>
<keyword evidence="2" id="KW-1133">Transmembrane helix</keyword>
<accession>A0A814LR51</accession>
<evidence type="ECO:0000256" key="3">
    <source>
        <dbReference type="SAM" id="SignalP"/>
    </source>
</evidence>
<dbReference type="SMART" id="SM00060">
    <property type="entry name" value="FN3"/>
    <property type="match status" value="2"/>
</dbReference>
<dbReference type="CDD" id="cd00096">
    <property type="entry name" value="Ig"/>
    <property type="match status" value="1"/>
</dbReference>
<dbReference type="PROSITE" id="PS50835">
    <property type="entry name" value="IG_LIKE"/>
    <property type="match status" value="5"/>
</dbReference>
<dbReference type="Pfam" id="PF13927">
    <property type="entry name" value="Ig_3"/>
    <property type="match status" value="4"/>
</dbReference>
<gene>
    <name evidence="6" type="ORF">EDS130_LOCUS18348</name>
</gene>
<feature type="domain" description="Ig-like" evidence="4">
    <location>
        <begin position="111"/>
        <end position="212"/>
    </location>
</feature>
<proteinExistence type="predicted"/>
<dbReference type="InterPro" id="IPR007110">
    <property type="entry name" value="Ig-like_dom"/>
</dbReference>
<feature type="compositionally biased region" description="Polar residues" evidence="1">
    <location>
        <begin position="937"/>
        <end position="954"/>
    </location>
</feature>
<dbReference type="SMART" id="SM00409">
    <property type="entry name" value="IG"/>
    <property type="match status" value="5"/>
</dbReference>
<dbReference type="AlphaFoldDB" id="A0A814LR51"/>
<evidence type="ECO:0000313" key="6">
    <source>
        <dbReference type="EMBL" id="CAF1069253.1"/>
    </source>
</evidence>
<feature type="domain" description="Ig-like" evidence="4">
    <location>
        <begin position="410"/>
        <end position="486"/>
    </location>
</feature>
<dbReference type="GO" id="GO:0005886">
    <property type="term" value="C:plasma membrane"/>
    <property type="evidence" value="ECO:0007669"/>
    <property type="project" value="TreeGrafter"/>
</dbReference>
<feature type="transmembrane region" description="Helical" evidence="2">
    <location>
        <begin position="762"/>
        <end position="790"/>
    </location>
</feature>
<evidence type="ECO:0000259" key="5">
    <source>
        <dbReference type="PROSITE" id="PS50853"/>
    </source>
</evidence>
<sequence>MNFVYFLVVIYLNTIYCLPQVRVRPNSAVLPSSSEARLICESTDTPFISVAYWTYIGQRIELNPSIIEMHGNELRLFQFGDTAYTQPGAYSCVVSTRYGLLESEPAMLSLPILDSFPPSKNDNKILNLTEGNTAVISCELPNGNPKPIPLFSLDNNPIVIEPNSNRYKILPSGNLHIIDAQLSDAGKYQCAAKNVLTGQIVNNSQTTTLQVSPRPWNEKEYQSLFTVQKPPPASRVLVGDNFSIECVIAGWPKPVVEWEKYGDVLPEKRSEVTFGTLYLYNIRLEDRGTYICRASSSNGQSDIAYTALVEVLEPPKVIQRPDSLIQVNDGDSVSIKCGFRGRPEPFISWLYNGEEFSINGSPVTGGVLSLNQPKEGIYQCVGRNAYGIAHASTAVVLPDDSSKNEMDIPPTKKSLIIFGPNNITVYEGETVQLHCLTQPGSTVQWLHNNEIINLNQMRRFEMLSSGGLRIVSAQRSDSGIYECIASKIGYDTSAAKCFVYVNGLGLNIPVSKLEIIDMKQIDNHAVRLSWKINETIENYISSIQVQYRFIHPKTSWMATDGIYNRSTNYAVVQNLQPSQTFKFRLVGFDMNGKQLVISAAKRIALETMKNPINSIVPEIAEAWITNDGQIGLKWKLLHSTGSEMIDGFVIYYRRTRSKVNFTTISVPNMRFPPIDTFTISTLQADQEYELRMSTYSSRGASSMSNSIKIFVPAEHRSRNNQINSFTNLDEILDNITKIQHPSSIRHHIIASSAPSTQKSSDMLYLTIGIISGVLLILIIILIAMCILRLIQRKKLIAHVKSANGSAYYCDGLHKPLNPDYATTPCLQHGVVSVDGKLVPFAYPTNPRSPKLYYHRIPANSTINENGTLRLNSNPMNRLDNDNTQENFYHTLTPLNAHGHYEDCQSHTCSRNHSTIYERSSNSSCPIHHHHHLGNYSSDTLPLKMSSNMESSSQMGEAPFSPTHYHHGTCQQQRKCKGNIASLVNRGLIVDQSAPPSSTGSSNSSSGISSSMESPYNHWKYLVPLSVSTTTTTAMNNNNQHVSSPIIEPIPLTSAYRKRPVEISGKKKLCSR</sequence>
<evidence type="ECO:0000256" key="1">
    <source>
        <dbReference type="SAM" id="MobiDB-lite"/>
    </source>
</evidence>
<evidence type="ECO:0000313" key="7">
    <source>
        <dbReference type="Proteomes" id="UP000663852"/>
    </source>
</evidence>
<protein>
    <submittedName>
        <fullName evidence="6">Uncharacterized protein</fullName>
    </submittedName>
</protein>
<dbReference type="Gene3D" id="2.60.40.10">
    <property type="entry name" value="Immunoglobulins"/>
    <property type="match status" value="6"/>
</dbReference>
<feature type="chain" id="PRO_5032643773" evidence="3">
    <location>
        <begin position="18"/>
        <end position="1071"/>
    </location>
</feature>
<dbReference type="CDD" id="cd00063">
    <property type="entry name" value="FN3"/>
    <property type="match status" value="2"/>
</dbReference>
<dbReference type="InterPro" id="IPR003598">
    <property type="entry name" value="Ig_sub2"/>
</dbReference>
<feature type="region of interest" description="Disordered" evidence="1">
    <location>
        <begin position="990"/>
        <end position="1009"/>
    </location>
</feature>
<dbReference type="InterPro" id="IPR036116">
    <property type="entry name" value="FN3_sf"/>
</dbReference>
<dbReference type="InterPro" id="IPR013783">
    <property type="entry name" value="Ig-like_fold"/>
</dbReference>
<feature type="compositionally biased region" description="Low complexity" evidence="1">
    <location>
        <begin position="992"/>
        <end position="1009"/>
    </location>
</feature>
<dbReference type="InterPro" id="IPR036179">
    <property type="entry name" value="Ig-like_dom_sf"/>
</dbReference>
<dbReference type="SUPFAM" id="SSF48726">
    <property type="entry name" value="Immunoglobulin"/>
    <property type="match status" value="5"/>
</dbReference>
<feature type="region of interest" description="Disordered" evidence="1">
    <location>
        <begin position="937"/>
        <end position="958"/>
    </location>
</feature>
<dbReference type="PANTHER" id="PTHR45080">
    <property type="entry name" value="CONTACTIN 5"/>
    <property type="match status" value="1"/>
</dbReference>
<dbReference type="SUPFAM" id="SSF49265">
    <property type="entry name" value="Fibronectin type III"/>
    <property type="match status" value="2"/>
</dbReference>